<feature type="transmembrane region" description="Helical" evidence="1">
    <location>
        <begin position="108"/>
        <end position="129"/>
    </location>
</feature>
<keyword evidence="1" id="KW-1133">Transmembrane helix</keyword>
<dbReference type="Proteomes" id="UP000176854">
    <property type="component" value="Unassembled WGS sequence"/>
</dbReference>
<proteinExistence type="predicted"/>
<feature type="transmembrane region" description="Helical" evidence="1">
    <location>
        <begin position="279"/>
        <end position="300"/>
    </location>
</feature>
<protein>
    <recommendedName>
        <fullName evidence="4">Glycosyltransferase RgtA/B/C/D-like domain-containing protein</fullName>
    </recommendedName>
</protein>
<feature type="transmembrane region" description="Helical" evidence="1">
    <location>
        <begin position="81"/>
        <end position="102"/>
    </location>
</feature>
<evidence type="ECO:0000256" key="1">
    <source>
        <dbReference type="SAM" id="Phobius"/>
    </source>
</evidence>
<feature type="transmembrane region" description="Helical" evidence="1">
    <location>
        <begin position="425"/>
        <end position="445"/>
    </location>
</feature>
<feature type="transmembrane region" description="Helical" evidence="1">
    <location>
        <begin position="312"/>
        <end position="331"/>
    </location>
</feature>
<feature type="transmembrane region" description="Helical" evidence="1">
    <location>
        <begin position="395"/>
        <end position="413"/>
    </location>
</feature>
<evidence type="ECO:0008006" key="4">
    <source>
        <dbReference type="Google" id="ProtNLM"/>
    </source>
</evidence>
<feature type="transmembrane region" description="Helical" evidence="1">
    <location>
        <begin position="28"/>
        <end position="47"/>
    </location>
</feature>
<reference evidence="2 3" key="1">
    <citation type="journal article" date="2016" name="Nat. Commun.">
        <title>Thousands of microbial genomes shed light on interconnected biogeochemical processes in an aquifer system.</title>
        <authorList>
            <person name="Anantharaman K."/>
            <person name="Brown C.T."/>
            <person name="Hug L.A."/>
            <person name="Sharon I."/>
            <person name="Castelle C.J."/>
            <person name="Probst A.J."/>
            <person name="Thomas B.C."/>
            <person name="Singh A."/>
            <person name="Wilkins M.J."/>
            <person name="Karaoz U."/>
            <person name="Brodie E.L."/>
            <person name="Williams K.H."/>
            <person name="Hubbard S.S."/>
            <person name="Banfield J.F."/>
        </authorList>
    </citation>
    <scope>NUCLEOTIDE SEQUENCE [LARGE SCALE GENOMIC DNA]</scope>
</reference>
<feature type="transmembrane region" description="Helical" evidence="1">
    <location>
        <begin position="367"/>
        <end position="389"/>
    </location>
</feature>
<organism evidence="2 3">
    <name type="scientific">Candidatus Gottesmanbacteria bacterium RBG_16_43_7</name>
    <dbReference type="NCBI Taxonomy" id="1798373"/>
    <lineage>
        <taxon>Bacteria</taxon>
        <taxon>Candidatus Gottesmaniibacteriota</taxon>
    </lineage>
</organism>
<gene>
    <name evidence="2" type="ORF">A2154_00020</name>
</gene>
<dbReference type="EMBL" id="MFJC01000016">
    <property type="protein sequence ID" value="OGG09736.1"/>
    <property type="molecule type" value="Genomic_DNA"/>
</dbReference>
<feature type="transmembrane region" description="Helical" evidence="1">
    <location>
        <begin position="240"/>
        <end position="267"/>
    </location>
</feature>
<keyword evidence="1" id="KW-0812">Transmembrane</keyword>
<evidence type="ECO:0000313" key="3">
    <source>
        <dbReference type="Proteomes" id="UP000176854"/>
    </source>
</evidence>
<dbReference type="AlphaFoldDB" id="A0A1F5ZB79"/>
<evidence type="ECO:0000313" key="2">
    <source>
        <dbReference type="EMBL" id="OGG09736.1"/>
    </source>
</evidence>
<keyword evidence="1" id="KW-0472">Membrane</keyword>
<feature type="transmembrane region" description="Helical" evidence="1">
    <location>
        <begin position="136"/>
        <end position="156"/>
    </location>
</feature>
<name>A0A1F5ZB79_9BACT</name>
<accession>A0A1F5ZB79</accession>
<sequence length="563" mass="63913">MAGKTQNSKLKTQNLLYLKTLIASKENYPHIVLSIVSCLLLLIFLWWHWRLGMVRYFDADELAHLHYSAQLLSGRRPYVDFLMFFPPGFILFLAPAFAWGWGTTAPFLAARYLLFLVFSATCLIIGLLFWEQRRSWLAPAAAAILAFIPMPLDKYLEIRPDNLATLLLLLGMYLQIRWMKGAAQSAAAASGILYSLSAIVLTKMVPNVAATIFIAMIYLGLAGKGNLGNRIKAGWEYGKYFFIGLVVPVLLTFIWMLSLGDLGTVWYSLTSLTIESNKISRYFIMMPDLFFYPNGIYYGLDGWSRGLLVNHGLWIIGILIGIYRLLTPYLTKNPKSKNSSYAHATEDKQNPNKVQISKSLNMDEKTVFTLSEILIGLQLAVGIVFYVLLVPLKHAQYLIPVAVFIAYYCADGLDSLWQQLRKFKTGVYVYGAIFATLAFFLYQVFIEINTIKLSWTNTDFLSHTQELYNKIPQNEPVLDLDGKILYNPDAYYACCIPFGQFSEFLSRPLPDLSATLENKAVKYINQGGLKRVRTLSYQDQVYINANYHSFFGDETILVRNGNN</sequence>
<feature type="transmembrane region" description="Helical" evidence="1">
    <location>
        <begin position="191"/>
        <end position="220"/>
    </location>
</feature>
<comment type="caution">
    <text evidence="2">The sequence shown here is derived from an EMBL/GenBank/DDBJ whole genome shotgun (WGS) entry which is preliminary data.</text>
</comment>